<gene>
    <name evidence="3" type="ORF">FD29_GL000728</name>
</gene>
<dbReference type="Proteomes" id="UP000050872">
    <property type="component" value="Unassembled WGS sequence"/>
</dbReference>
<dbReference type="InterPro" id="IPR036890">
    <property type="entry name" value="HATPase_C_sf"/>
</dbReference>
<dbReference type="PANTHER" id="PTHR40448:SF1">
    <property type="entry name" value="TWO-COMPONENT SENSOR HISTIDINE KINASE"/>
    <property type="match status" value="1"/>
</dbReference>
<dbReference type="PATRIC" id="fig|1423770.3.peg.749"/>
<dbReference type="Pfam" id="PF14501">
    <property type="entry name" value="HATPase_c_5"/>
    <property type="match status" value="1"/>
</dbReference>
<dbReference type="InterPro" id="IPR032834">
    <property type="entry name" value="NatK-like_C"/>
</dbReference>
<accession>A0A0R1QFK1</accession>
<keyword evidence="1" id="KW-0812">Transmembrane</keyword>
<dbReference type="GO" id="GO:0042802">
    <property type="term" value="F:identical protein binding"/>
    <property type="evidence" value="ECO:0007669"/>
    <property type="project" value="TreeGrafter"/>
</dbReference>
<keyword evidence="1" id="KW-1133">Transmembrane helix</keyword>
<dbReference type="PANTHER" id="PTHR40448">
    <property type="entry name" value="TWO-COMPONENT SENSOR HISTIDINE KINASE"/>
    <property type="match status" value="1"/>
</dbReference>
<proteinExistence type="predicted"/>
<evidence type="ECO:0000313" key="4">
    <source>
        <dbReference type="Proteomes" id="UP000050872"/>
    </source>
</evidence>
<feature type="transmembrane region" description="Helical" evidence="1">
    <location>
        <begin position="129"/>
        <end position="149"/>
    </location>
</feature>
<keyword evidence="1" id="KW-0472">Membrane</keyword>
<organism evidence="3 4">
    <name type="scientific">Companilactobacillus mindensis DSM 14500</name>
    <dbReference type="NCBI Taxonomy" id="1423770"/>
    <lineage>
        <taxon>Bacteria</taxon>
        <taxon>Bacillati</taxon>
        <taxon>Bacillota</taxon>
        <taxon>Bacilli</taxon>
        <taxon>Lactobacillales</taxon>
        <taxon>Lactobacillaceae</taxon>
        <taxon>Companilactobacillus</taxon>
    </lineage>
</organism>
<evidence type="ECO:0000256" key="1">
    <source>
        <dbReference type="SAM" id="Phobius"/>
    </source>
</evidence>
<dbReference type="EMBL" id="AZEZ01000076">
    <property type="protein sequence ID" value="KRL43583.1"/>
    <property type="molecule type" value="Genomic_DNA"/>
</dbReference>
<feature type="transmembrane region" description="Helical" evidence="1">
    <location>
        <begin position="155"/>
        <end position="178"/>
    </location>
</feature>
<feature type="transmembrane region" description="Helical" evidence="1">
    <location>
        <begin position="58"/>
        <end position="81"/>
    </location>
</feature>
<comment type="caution">
    <text evidence="3">The sequence shown here is derived from an EMBL/GenBank/DDBJ whole genome shotgun (WGS) entry which is preliminary data.</text>
</comment>
<sequence length="402" mass="47816">MNLIYQPDTISLQRKSITMISLYFISVILNILLHGYSYLPILLLIYGSFQTGRQINYYLLNTVLLSFLLKFLSVIIPTRLLAPFFDSSEIHSYYFILVILFFQFLGSFLFIYLYKFFNLDRQFKYQDSAMTSVLLGYFYIVLYATMLFVRQFRTYINLVTGILVFVLIQCIFIIFIFVRQRHLRDRVYQDKFSEEQVKNLKIYTDQLEKDQLKLRHFKHDYKNLLFSLKTVADEQDYDAMNQALDNLENYSDDYLNNLSMELYKDLNNVKNPYLKSLFINKLNVINQNNIICHFHCRKELTETPINIFDLVKLLNQAIDNAVEYTKSQEHSEIQLAITQENQRLAFIINNTVSKVPTTKKETDGLDLLHIKDLKKKYSNIFIQYSKNTKWFRFHITLITKGA</sequence>
<name>A0A0R1QFK1_9LACO</name>
<protein>
    <submittedName>
        <fullName evidence="3">Signal transduction protein</fullName>
    </submittedName>
</protein>
<dbReference type="SUPFAM" id="SSF55874">
    <property type="entry name" value="ATPase domain of HSP90 chaperone/DNA topoisomerase II/histidine kinase"/>
    <property type="match status" value="1"/>
</dbReference>
<dbReference type="Gene3D" id="3.30.565.10">
    <property type="entry name" value="Histidine kinase-like ATPase, C-terminal domain"/>
    <property type="match status" value="1"/>
</dbReference>
<dbReference type="AlphaFoldDB" id="A0A0R1QFK1"/>
<reference evidence="3 4" key="1">
    <citation type="journal article" date="2015" name="Genome Announc.">
        <title>Expanding the biotechnology potential of lactobacilli through comparative genomics of 213 strains and associated genera.</title>
        <authorList>
            <person name="Sun Z."/>
            <person name="Harris H.M."/>
            <person name="McCann A."/>
            <person name="Guo C."/>
            <person name="Argimon S."/>
            <person name="Zhang W."/>
            <person name="Yang X."/>
            <person name="Jeffery I.B."/>
            <person name="Cooney J.C."/>
            <person name="Kagawa T.F."/>
            <person name="Liu W."/>
            <person name="Song Y."/>
            <person name="Salvetti E."/>
            <person name="Wrobel A."/>
            <person name="Rasinkangas P."/>
            <person name="Parkhill J."/>
            <person name="Rea M.C."/>
            <person name="O'Sullivan O."/>
            <person name="Ritari J."/>
            <person name="Douillard F.P."/>
            <person name="Paul Ross R."/>
            <person name="Yang R."/>
            <person name="Briner A.E."/>
            <person name="Felis G.E."/>
            <person name="de Vos W.M."/>
            <person name="Barrangou R."/>
            <person name="Klaenhammer T.R."/>
            <person name="Caufield P.W."/>
            <person name="Cui Y."/>
            <person name="Zhang H."/>
            <person name="O'Toole P.W."/>
        </authorList>
    </citation>
    <scope>NUCLEOTIDE SEQUENCE [LARGE SCALE GENOMIC DNA]</scope>
    <source>
        <strain evidence="3 4">DSM 14500</strain>
    </source>
</reference>
<feature type="transmembrane region" description="Helical" evidence="1">
    <location>
        <begin position="93"/>
        <end position="117"/>
    </location>
</feature>
<dbReference type="STRING" id="1423770.FD29_GL000728"/>
<evidence type="ECO:0000313" key="3">
    <source>
        <dbReference type="EMBL" id="KRL43583.1"/>
    </source>
</evidence>
<evidence type="ECO:0000259" key="2">
    <source>
        <dbReference type="Pfam" id="PF14501"/>
    </source>
</evidence>
<keyword evidence="4" id="KW-1185">Reference proteome</keyword>
<feature type="transmembrane region" description="Helical" evidence="1">
    <location>
        <begin position="20"/>
        <end position="46"/>
    </location>
</feature>
<feature type="domain" description="Sensor histidine kinase NatK-like C-terminal" evidence="2">
    <location>
        <begin position="306"/>
        <end position="397"/>
    </location>
</feature>